<protein>
    <submittedName>
        <fullName evidence="4">Zinc-dependent metalloprotease</fullName>
    </submittedName>
</protein>
<dbReference type="PANTHER" id="PTHR38478:SF1">
    <property type="entry name" value="ZINC DEPENDENT METALLOPROTEASE DOMAIN LIPOPROTEIN"/>
    <property type="match status" value="1"/>
</dbReference>
<feature type="region of interest" description="Disordered" evidence="1">
    <location>
        <begin position="35"/>
        <end position="82"/>
    </location>
</feature>
<proteinExistence type="predicted"/>
<dbReference type="InterPro" id="IPR034032">
    <property type="entry name" value="Zn_MMP-like_bac"/>
</dbReference>
<dbReference type="SUPFAM" id="SSF55486">
    <property type="entry name" value="Metalloproteases ('zincins'), catalytic domain"/>
    <property type="match status" value="1"/>
</dbReference>
<dbReference type="PANTHER" id="PTHR38478">
    <property type="entry name" value="PEPTIDASE M1A AND M12B"/>
    <property type="match status" value="1"/>
</dbReference>
<dbReference type="Gene3D" id="3.40.390.10">
    <property type="entry name" value="Collagenase (Catalytic Domain)"/>
    <property type="match status" value="1"/>
</dbReference>
<evidence type="ECO:0000256" key="1">
    <source>
        <dbReference type="SAM" id="MobiDB-lite"/>
    </source>
</evidence>
<keyword evidence="4" id="KW-0645">Protease</keyword>
<feature type="domain" description="EcxA zinc-binding" evidence="2">
    <location>
        <begin position="546"/>
        <end position="866"/>
    </location>
</feature>
<name>A0ABY5AQ81_9CYAN</name>
<evidence type="ECO:0000259" key="3">
    <source>
        <dbReference type="Pfam" id="PF17148"/>
    </source>
</evidence>
<reference evidence="4" key="1">
    <citation type="submission" date="2022-06" db="EMBL/GenBank/DDBJ databases">
        <title>Genome sequence of Phormidium yuhuli AB48 isolated from an industrial photobioreactor environment.</title>
        <authorList>
            <person name="Qiu Y."/>
            <person name="Noonan A.J.C."/>
            <person name="Dofher K."/>
            <person name="Koch M."/>
            <person name="Kieft B."/>
            <person name="Lin X."/>
            <person name="Ziels R.M."/>
            <person name="Hallam S.J."/>
        </authorList>
    </citation>
    <scope>NUCLEOTIDE SEQUENCE</scope>
    <source>
        <strain evidence="4">AB48</strain>
    </source>
</reference>
<dbReference type="GO" id="GO:0008237">
    <property type="term" value="F:metallopeptidase activity"/>
    <property type="evidence" value="ECO:0007669"/>
    <property type="project" value="UniProtKB-KW"/>
</dbReference>
<keyword evidence="4" id="KW-0378">Hydrolase</keyword>
<dbReference type="InterPro" id="IPR032534">
    <property type="entry name" value="EcxA_zinc-bd"/>
</dbReference>
<dbReference type="InterPro" id="IPR033413">
    <property type="entry name" value="DUF5117"/>
</dbReference>
<dbReference type="RefSeq" id="WP_252663407.1">
    <property type="nucleotide sequence ID" value="NZ_CP098611.1"/>
</dbReference>
<feature type="domain" description="DUF5117" evidence="3">
    <location>
        <begin position="146"/>
        <end position="330"/>
    </location>
</feature>
<evidence type="ECO:0000313" key="4">
    <source>
        <dbReference type="EMBL" id="USR91382.1"/>
    </source>
</evidence>
<gene>
    <name evidence="4" type="ORF">NEA10_01155</name>
</gene>
<dbReference type="EMBL" id="CP098611">
    <property type="protein sequence ID" value="USR91382.1"/>
    <property type="molecule type" value="Genomic_DNA"/>
</dbReference>
<sequence length="951" mass="107517">MSRLIARFARASEMAYLFLFLAMALGSGSIAQAGLSQDRSLSQTSSQPKTSLKQGESKPSSDPPPGNATTSASHSQDDSEKPSFADLVADTTRLEGLFPLYHNVEEGELFLELHPDQLNRLHLLVMSLSQGVGSVFLEGFPLEDFPIVFQKRNQRILVTVPNTHFRTQGNDPQRAGVERGFSDSVLASLEIKATHPERGSYLLDIRPLLLTQDLPDLNPVMSILSFAGQENRSYISEVKNFPENIEIEAKLAFSGSGSTLSRIFLPTLPDGRAFSLGVRYSLSRLPELSTYRPRLADNRIGYFITAYQNLSNFSQSDPFVRYIQRWHLEKQDPTAALSPPVEPLVFWIENTVPHEYRETIREGVLMWNQAFEQAGYLNAIEVRQMPDDADWDPADIRYNTIRWFQAFDSGIAGMGPSRVNPLTGQILDSDVLINADVIRMLTRETDSLLSQSRSGWSPEAERMLVDLPGCSQTSCITETIAAEAAGVEGAEEDAQRLLQELRSRSNFPLNHGPRLSCTCAACTQAFQEGLTAVSVLGNLPPGHETVQTYIHQYLRYLVAHEVGHVLGLRHNFKGSTLRRPEELHDRELTRREGLTSSVMDYMPPNLAASGETQGDFFPTGLGPYDEWAITYGYSDFSHLPPQEERRRLEAIASRSTEPELSYGTDEDLWAEVGPEINWFDLSSDTIEHSQLQMQLGREIFERLEQQLPRAGDPPERLRTQFNVALFYYFRQSRALLKHIGGQSFNRHQSPEVTPFETLSLEQKERSLALLEQYIFAEDAFNFSPRLLNSLAPSRWFHWGSSPNFQRVDYPIHEQILSLQGGILRSLLAPERLRRLRDLEMRTAPEETLQVPDLLGRVYRGVWSEVLESRRVATNISSLRRGLQRQHLQLSLDMASGRVHGTEDSRTLARYYLGQLEEALTAALRREGDLDTYTRAHLRDSRMRIREAMGDN</sequence>
<accession>A0ABY5AQ81</accession>
<dbReference type="Proteomes" id="UP001056708">
    <property type="component" value="Chromosome"/>
</dbReference>
<dbReference type="Pfam" id="PF16313">
    <property type="entry name" value="DUF4953"/>
    <property type="match status" value="1"/>
</dbReference>
<organism evidence="4 5">
    <name type="scientific">Phormidium yuhuli AB48</name>
    <dbReference type="NCBI Taxonomy" id="2940671"/>
    <lineage>
        <taxon>Bacteria</taxon>
        <taxon>Bacillati</taxon>
        <taxon>Cyanobacteriota</taxon>
        <taxon>Cyanophyceae</taxon>
        <taxon>Oscillatoriophycideae</taxon>
        <taxon>Oscillatoriales</taxon>
        <taxon>Oscillatoriaceae</taxon>
        <taxon>Phormidium</taxon>
        <taxon>Phormidium yuhuli</taxon>
    </lineage>
</organism>
<dbReference type="CDD" id="cd04276">
    <property type="entry name" value="ZnMc_MMP_like_2"/>
    <property type="match status" value="1"/>
</dbReference>
<feature type="compositionally biased region" description="Polar residues" evidence="1">
    <location>
        <begin position="35"/>
        <end position="60"/>
    </location>
</feature>
<evidence type="ECO:0000313" key="5">
    <source>
        <dbReference type="Proteomes" id="UP001056708"/>
    </source>
</evidence>
<dbReference type="Pfam" id="PF17148">
    <property type="entry name" value="DUF5117"/>
    <property type="match status" value="1"/>
</dbReference>
<keyword evidence="5" id="KW-1185">Reference proteome</keyword>
<dbReference type="InterPro" id="IPR024079">
    <property type="entry name" value="MetalloPept_cat_dom_sf"/>
</dbReference>
<evidence type="ECO:0000259" key="2">
    <source>
        <dbReference type="Pfam" id="PF16313"/>
    </source>
</evidence>
<keyword evidence="4" id="KW-0482">Metalloprotease</keyword>